<dbReference type="AlphaFoldDB" id="S5UWY7"/>
<feature type="domain" description="AB hydrolase-1" evidence="1">
    <location>
        <begin position="64"/>
        <end position="298"/>
    </location>
</feature>
<organism evidence="2 3">
    <name type="scientific">Streptomyces collinus (strain DSM 40733 / Tue 365)</name>
    <dbReference type="NCBI Taxonomy" id="1214242"/>
    <lineage>
        <taxon>Bacteria</taxon>
        <taxon>Bacillati</taxon>
        <taxon>Actinomycetota</taxon>
        <taxon>Actinomycetes</taxon>
        <taxon>Kitasatosporales</taxon>
        <taxon>Streptomycetaceae</taxon>
        <taxon>Streptomyces</taxon>
    </lineage>
</organism>
<gene>
    <name evidence="2" type="ORF">B446_03585</name>
</gene>
<dbReference type="HOGENOM" id="CLU_020336_49_0_11"/>
<evidence type="ECO:0000313" key="3">
    <source>
        <dbReference type="Proteomes" id="UP000015423"/>
    </source>
</evidence>
<dbReference type="InterPro" id="IPR050471">
    <property type="entry name" value="AB_hydrolase"/>
</dbReference>
<dbReference type="EMBL" id="CP006259">
    <property type="protein sequence ID" value="AGS67549.1"/>
    <property type="molecule type" value="Genomic_DNA"/>
</dbReference>
<evidence type="ECO:0000259" key="1">
    <source>
        <dbReference type="Pfam" id="PF00561"/>
    </source>
</evidence>
<dbReference type="eggNOG" id="COG0596">
    <property type="taxonomic scope" value="Bacteria"/>
</dbReference>
<reference evidence="2 3" key="2">
    <citation type="journal article" date="2013" name="J. Biotechnol.">
        <title>Complete genome sequence of the kirromycin producer Streptomyces collinus Tu 365 consisting of a linear chromosome and two linear plasmids.</title>
        <authorList>
            <person name="Ruckert C."/>
            <person name="Szczepanowski R."/>
            <person name="Albersmeier A."/>
            <person name="Goesmann A."/>
            <person name="Iftime D."/>
            <person name="Musiol E.M."/>
            <person name="Blin K."/>
            <person name="Wohlleben W."/>
            <person name="Puhler A."/>
            <person name="Kalinowski J."/>
            <person name="Weber T."/>
        </authorList>
    </citation>
    <scope>NUCLEOTIDE SEQUENCE [LARGE SCALE GENOMIC DNA]</scope>
    <source>
        <strain evidence="3">DSM 40733 / Tue 365</strain>
    </source>
</reference>
<accession>S5UWY7</accession>
<protein>
    <submittedName>
        <fullName evidence="2">Alpha/beta hydrolase fold protein</fullName>
    </submittedName>
</protein>
<keyword evidence="2" id="KW-0378">Hydrolase</keyword>
<dbReference type="InterPro" id="IPR000073">
    <property type="entry name" value="AB_hydrolase_1"/>
</dbReference>
<dbReference type="Pfam" id="PF00561">
    <property type="entry name" value="Abhydrolase_1"/>
    <property type="match status" value="1"/>
</dbReference>
<dbReference type="KEGG" id="sci:B446_03585"/>
<dbReference type="PRINTS" id="PR00111">
    <property type="entry name" value="ABHYDROLASE"/>
</dbReference>
<dbReference type="STRING" id="1214242.B446_03585"/>
<dbReference type="PANTHER" id="PTHR43433">
    <property type="entry name" value="HYDROLASE, ALPHA/BETA FOLD FAMILY PROTEIN"/>
    <property type="match status" value="1"/>
</dbReference>
<dbReference type="GO" id="GO:0016787">
    <property type="term" value="F:hydrolase activity"/>
    <property type="evidence" value="ECO:0007669"/>
    <property type="project" value="UniProtKB-KW"/>
</dbReference>
<dbReference type="PANTHER" id="PTHR43433:SF5">
    <property type="entry name" value="AB HYDROLASE-1 DOMAIN-CONTAINING PROTEIN"/>
    <property type="match status" value="1"/>
</dbReference>
<reference evidence="3" key="1">
    <citation type="submission" date="2012-10" db="EMBL/GenBank/DDBJ databases">
        <title>The complete genome sequence of Streptomyces collinus Tu 365.</title>
        <authorList>
            <person name="Ruckert C."/>
            <person name="Szczepanowski R."/>
            <person name="Goesmann A."/>
            <person name="Pross E.K."/>
            <person name="Musiol E.M."/>
            <person name="Blin K."/>
            <person name="Wohlleben W."/>
            <person name="Puhler A."/>
            <person name="Weber T."/>
            <person name="Kalinowski J."/>
        </authorList>
    </citation>
    <scope>NUCLEOTIDE SEQUENCE [LARGE SCALE GENOMIC DNA]</scope>
    <source>
        <strain evidence="3">DSM 40733 / Tue 365</strain>
    </source>
</reference>
<dbReference type="PATRIC" id="fig|1214242.5.peg.741"/>
<sequence length="312" mass="32439">MVRPHHPDDPTRPGGTRTVTDIHVSESALDLPDGRTLRVHDTGAVGAGTPPAPPAPARLTVFWQHGTPNVGTPPRPLFRHSARLGIRWVSYDRPGYGGSTPHPGRSVGSAATDVRHVADALGIDRFALMGHSGGASHALASAAVLRERVLGVVAVSGPAPFGAQGLDWFAGMAPSCRASLTAAAAGRAAKERFEAAAEYDPEMFTEADHAALAGDWSWFHEVVAPAVADGPGGLIDDDLAYVAAWGCDPAAVTAPVLVLHGASDRVVPGAHGEWLAKRCPRAELWLRPSGGHLSVLSEAPAALDWLVAHAHG</sequence>
<dbReference type="InterPro" id="IPR029058">
    <property type="entry name" value="AB_hydrolase_fold"/>
</dbReference>
<name>S5UWY7_STRC3</name>
<proteinExistence type="predicted"/>
<evidence type="ECO:0000313" key="2">
    <source>
        <dbReference type="EMBL" id="AGS67549.1"/>
    </source>
</evidence>
<keyword evidence="3" id="KW-1185">Reference proteome</keyword>
<dbReference type="SUPFAM" id="SSF53474">
    <property type="entry name" value="alpha/beta-Hydrolases"/>
    <property type="match status" value="1"/>
</dbReference>
<dbReference type="Proteomes" id="UP000015423">
    <property type="component" value="Chromosome"/>
</dbReference>
<dbReference type="Gene3D" id="3.40.50.1820">
    <property type="entry name" value="alpha/beta hydrolase"/>
    <property type="match status" value="1"/>
</dbReference>